<dbReference type="EMBL" id="KN846961">
    <property type="protein sequence ID" value="KIW64492.1"/>
    <property type="molecule type" value="Genomic_DNA"/>
</dbReference>
<keyword evidence="1" id="KW-0732">Signal</keyword>
<evidence type="ECO:0000313" key="4">
    <source>
        <dbReference type="Proteomes" id="UP000054266"/>
    </source>
</evidence>
<dbReference type="HOGENOM" id="CLU_085827_1_1_1"/>
<gene>
    <name evidence="3" type="ORF">PV04_09421</name>
</gene>
<accession>A0A0D2DQM4</accession>
<reference evidence="3 4" key="1">
    <citation type="submission" date="2015-01" db="EMBL/GenBank/DDBJ databases">
        <title>The Genome Sequence of Capronia semiimmersa CBS27337.</title>
        <authorList>
            <consortium name="The Broad Institute Genomics Platform"/>
            <person name="Cuomo C."/>
            <person name="de Hoog S."/>
            <person name="Gorbushina A."/>
            <person name="Stielow B."/>
            <person name="Teixiera M."/>
            <person name="Abouelleil A."/>
            <person name="Chapman S.B."/>
            <person name="Priest M."/>
            <person name="Young S.K."/>
            <person name="Wortman J."/>
            <person name="Nusbaum C."/>
            <person name="Birren B."/>
        </authorList>
    </citation>
    <scope>NUCLEOTIDE SEQUENCE [LARGE SCALE GENOMIC DNA]</scope>
    <source>
        <strain evidence="3 4">CBS 27337</strain>
    </source>
</reference>
<organism evidence="3 4">
    <name type="scientific">Phialophora macrospora</name>
    <dbReference type="NCBI Taxonomy" id="1851006"/>
    <lineage>
        <taxon>Eukaryota</taxon>
        <taxon>Fungi</taxon>
        <taxon>Dikarya</taxon>
        <taxon>Ascomycota</taxon>
        <taxon>Pezizomycotina</taxon>
        <taxon>Eurotiomycetes</taxon>
        <taxon>Chaetothyriomycetidae</taxon>
        <taxon>Chaetothyriales</taxon>
        <taxon>Herpotrichiellaceae</taxon>
        <taxon>Phialophora</taxon>
    </lineage>
</organism>
<feature type="chain" id="PRO_5002240591" description="4Fe-4S ferredoxin-type domain-containing protein" evidence="1">
    <location>
        <begin position="24"/>
        <end position="202"/>
    </location>
</feature>
<dbReference type="InterPro" id="IPR017896">
    <property type="entry name" value="4Fe4S_Fe-S-bd"/>
</dbReference>
<sequence>MPSTSLLLLTCVMILGAIGPADAYQKLPLRHLSKRQEEYEPDPTTCTGSGTTCEEVCGLGYISCGDPNTSPWCYNPDIGEPCCEPASPTPWICYAGDFCLVQGFCCPSGADASECAYNFSVTLPATYSASTPIVPFTSTPFLTTTDGTVFDSSPTTTATATDSAATAAEVDPATGAANANNVMDTGTGVFYGLLVFVFNLLL</sequence>
<evidence type="ECO:0000313" key="3">
    <source>
        <dbReference type="EMBL" id="KIW64492.1"/>
    </source>
</evidence>
<proteinExistence type="predicted"/>
<evidence type="ECO:0000259" key="2">
    <source>
        <dbReference type="PROSITE" id="PS51379"/>
    </source>
</evidence>
<name>A0A0D2DQM4_9EURO</name>
<dbReference type="PROSITE" id="PS51379">
    <property type="entry name" value="4FE4S_FER_2"/>
    <property type="match status" value="1"/>
</dbReference>
<protein>
    <recommendedName>
        <fullName evidence="2">4Fe-4S ferredoxin-type domain-containing protein</fullName>
    </recommendedName>
</protein>
<dbReference type="Proteomes" id="UP000054266">
    <property type="component" value="Unassembled WGS sequence"/>
</dbReference>
<feature type="signal peptide" evidence="1">
    <location>
        <begin position="1"/>
        <end position="23"/>
    </location>
</feature>
<keyword evidence="4" id="KW-1185">Reference proteome</keyword>
<evidence type="ECO:0000256" key="1">
    <source>
        <dbReference type="SAM" id="SignalP"/>
    </source>
</evidence>
<feature type="domain" description="4Fe-4S ferredoxin-type" evidence="2">
    <location>
        <begin position="37"/>
        <end position="67"/>
    </location>
</feature>
<dbReference type="AlphaFoldDB" id="A0A0D2DQM4"/>